<evidence type="ECO:0000313" key="3">
    <source>
        <dbReference type="Proteomes" id="UP000578686"/>
    </source>
</evidence>
<gene>
    <name evidence="2" type="ORF">HCN56_10440</name>
</gene>
<dbReference type="RefSeq" id="WP_167969599.1">
    <property type="nucleotide sequence ID" value="NZ_BHZG01000012.1"/>
</dbReference>
<feature type="region of interest" description="Disordered" evidence="1">
    <location>
        <begin position="1"/>
        <end position="85"/>
    </location>
</feature>
<feature type="compositionally biased region" description="Basic and acidic residues" evidence="1">
    <location>
        <begin position="43"/>
        <end position="59"/>
    </location>
</feature>
<dbReference type="EMBL" id="JAAVJD010000060">
    <property type="protein sequence ID" value="NJQ05985.1"/>
    <property type="molecule type" value="Genomic_DNA"/>
</dbReference>
<keyword evidence="3" id="KW-1185">Reference proteome</keyword>
<dbReference type="AlphaFoldDB" id="A0A7X6HZ16"/>
<sequence>MTGAGQVAPPADPSGAGAPLDVATAADGSDGERDGEGIPSLGELRRRNAELRRLVERHLRGAASPAPGSGRHDAPRAGLPADRAVGLPPTRLGPCGYWNESVARCPDAGGEWYLGSGWTATPADSLAWMRAEAERLARALSPRPGEGPAPSEALRPAAATSWDPAGVLRGWAADDAYQRVQAGALGEGRPVSVNTRGPDRVCGLGGVEVLYSVSARPVCCGRARTRAPI</sequence>
<proteinExistence type="predicted"/>
<evidence type="ECO:0000256" key="1">
    <source>
        <dbReference type="SAM" id="MobiDB-lite"/>
    </source>
</evidence>
<accession>A0A7X6HZ16</accession>
<name>A0A7X6HZ16_9ACTN</name>
<dbReference type="Proteomes" id="UP000578686">
    <property type="component" value="Unassembled WGS sequence"/>
</dbReference>
<protein>
    <submittedName>
        <fullName evidence="2">Uncharacterized protein</fullName>
    </submittedName>
</protein>
<organism evidence="2 3">
    <name type="scientific">Streptomyces lonarensis</name>
    <dbReference type="NCBI Taxonomy" id="700599"/>
    <lineage>
        <taxon>Bacteria</taxon>
        <taxon>Bacillati</taxon>
        <taxon>Actinomycetota</taxon>
        <taxon>Actinomycetes</taxon>
        <taxon>Kitasatosporales</taxon>
        <taxon>Streptomycetaceae</taxon>
        <taxon>Streptomyces</taxon>
    </lineage>
</organism>
<evidence type="ECO:0000313" key="2">
    <source>
        <dbReference type="EMBL" id="NJQ05985.1"/>
    </source>
</evidence>
<reference evidence="2 3" key="1">
    <citation type="submission" date="2020-03" db="EMBL/GenBank/DDBJ databases">
        <title>Draft genome of Streptomyces sp. ventii, isolated from the Axial Seamount in the Pacific Ocean, and resequencing of the two type strains Streptomyces lonarensis strain NCL 716 and Streptomyces bohaiensis strain 11A07.</title>
        <authorList>
            <person name="Loughran R.M."/>
            <person name="Pfannmuller K.M."/>
            <person name="Wasson B.J."/>
            <person name="Deadmond M.C."/>
            <person name="Paddock B.E."/>
            <person name="Koyack M.J."/>
            <person name="Gallegos D.A."/>
            <person name="Mitchell E.A."/>
            <person name="Ushijima B."/>
            <person name="Saw J.H."/>
            <person name="Mcphail K.L."/>
            <person name="Videau P."/>
        </authorList>
    </citation>
    <scope>NUCLEOTIDE SEQUENCE [LARGE SCALE GENOMIC DNA]</scope>
    <source>
        <strain evidence="2 3">NCL716</strain>
    </source>
</reference>
<comment type="caution">
    <text evidence="2">The sequence shown here is derived from an EMBL/GenBank/DDBJ whole genome shotgun (WGS) entry which is preliminary data.</text>
</comment>